<proteinExistence type="predicted"/>
<evidence type="ECO:0000256" key="3">
    <source>
        <dbReference type="ARBA" id="ARBA00023306"/>
    </source>
</evidence>
<sequence length="161" mass="17675">MSFKNDFMGFFGLGPANDNEDDAYYTEDERYDRVAEGDYRRGGERAAAPADRYADRRYGADVADAREYAPTIVEVSLVSYAEAKKIGEPFRDGDAVVFELTDADRGEAKRIIDFAAGLCFGLSGQMTKLTRGMDTERNVFAIVPTGAGISSLELERAAGLR</sequence>
<evidence type="ECO:0000256" key="4">
    <source>
        <dbReference type="ARBA" id="ARBA00044936"/>
    </source>
</evidence>
<reference evidence="5 6" key="1">
    <citation type="submission" date="2020-07" db="EMBL/GenBank/DDBJ databases">
        <title>Complete genome and description of Corynebacterium incognita strain Marseille-Q3630 sp. nov.</title>
        <authorList>
            <person name="Boxberger M."/>
        </authorList>
    </citation>
    <scope>NUCLEOTIDE SEQUENCE [LARGE SCALE GENOMIC DNA]</scope>
    <source>
        <strain evidence="5 6">Marseille-Q3630</strain>
    </source>
</reference>
<evidence type="ECO:0000256" key="2">
    <source>
        <dbReference type="ARBA" id="ARBA00023210"/>
    </source>
</evidence>
<evidence type="ECO:0000256" key="1">
    <source>
        <dbReference type="ARBA" id="ARBA00022618"/>
    </source>
</evidence>
<organism evidence="5 6">
    <name type="scientific">Corynebacterium incognita</name>
    <dbReference type="NCBI Taxonomy" id="2754725"/>
    <lineage>
        <taxon>Bacteria</taxon>
        <taxon>Bacillati</taxon>
        <taxon>Actinomycetota</taxon>
        <taxon>Actinomycetes</taxon>
        <taxon>Mycobacteriales</taxon>
        <taxon>Corynebacteriaceae</taxon>
        <taxon>Corynebacterium</taxon>
    </lineage>
</organism>
<evidence type="ECO:0000313" key="5">
    <source>
        <dbReference type="EMBL" id="QNE89854.1"/>
    </source>
</evidence>
<name>A0A7G7CQI8_9CORY</name>
<dbReference type="RefSeq" id="WP_185176228.1">
    <property type="nucleotide sequence ID" value="NZ_CP059404.1"/>
</dbReference>
<accession>A0A7G7CQI8</accession>
<dbReference type="AlphaFoldDB" id="A0A7G7CQI8"/>
<keyword evidence="2" id="KW-0717">Septation</keyword>
<dbReference type="InterPro" id="IPR038594">
    <property type="entry name" value="SepF-like_sf"/>
</dbReference>
<dbReference type="Pfam" id="PF04472">
    <property type="entry name" value="SepF"/>
    <property type="match status" value="1"/>
</dbReference>
<keyword evidence="6" id="KW-1185">Reference proteome</keyword>
<gene>
    <name evidence="5" type="primary">sepF</name>
    <name evidence="5" type="ORF">H0194_02060</name>
</gene>
<dbReference type="KEGG" id="cik:H0194_02060"/>
<dbReference type="InterPro" id="IPR023052">
    <property type="entry name" value="Cell_div_SepF"/>
</dbReference>
<dbReference type="EMBL" id="CP059404">
    <property type="protein sequence ID" value="QNE89854.1"/>
    <property type="molecule type" value="Genomic_DNA"/>
</dbReference>
<evidence type="ECO:0000313" key="6">
    <source>
        <dbReference type="Proteomes" id="UP000515743"/>
    </source>
</evidence>
<keyword evidence="3" id="KW-0131">Cell cycle</keyword>
<dbReference type="Proteomes" id="UP000515743">
    <property type="component" value="Chromosome"/>
</dbReference>
<protein>
    <submittedName>
        <fullName evidence="5">Cell division protein SepF</fullName>
    </submittedName>
</protein>
<dbReference type="Gene3D" id="3.30.110.150">
    <property type="entry name" value="SepF-like protein"/>
    <property type="match status" value="1"/>
</dbReference>
<dbReference type="PANTHER" id="PTHR35798:SF1">
    <property type="entry name" value="CELL DIVISION PROTEIN SEPF"/>
    <property type="match status" value="1"/>
</dbReference>
<keyword evidence="1 5" id="KW-0132">Cell division</keyword>
<dbReference type="GO" id="GO:0000917">
    <property type="term" value="P:division septum assembly"/>
    <property type="evidence" value="ECO:0007669"/>
    <property type="project" value="UniProtKB-KW"/>
</dbReference>
<comment type="function">
    <text evidence="4">Cell division protein that is part of the divisome complex and is recruited early to the Z-ring. Probably stimulates Z-ring formation, perhaps through the cross-linking of FtsZ protofilaments. Its function overlaps with FtsA.</text>
</comment>
<dbReference type="InterPro" id="IPR007561">
    <property type="entry name" value="Cell_div_SepF/SepF-rel"/>
</dbReference>
<dbReference type="PANTHER" id="PTHR35798">
    <property type="entry name" value="CELL DIVISION PROTEIN SEPF"/>
    <property type="match status" value="1"/>
</dbReference>